<evidence type="ECO:0000313" key="2">
    <source>
        <dbReference type="EMBL" id="GFH23525.1"/>
    </source>
</evidence>
<comment type="caution">
    <text evidence="2">The sequence shown here is derived from an EMBL/GenBank/DDBJ whole genome shotgun (WGS) entry which is preliminary data.</text>
</comment>
<reference evidence="2 3" key="1">
    <citation type="submission" date="2020-02" db="EMBL/GenBank/DDBJ databases">
        <title>Draft genome sequence of Haematococcus lacustris strain NIES-144.</title>
        <authorList>
            <person name="Morimoto D."/>
            <person name="Nakagawa S."/>
            <person name="Yoshida T."/>
            <person name="Sawayama S."/>
        </authorList>
    </citation>
    <scope>NUCLEOTIDE SEQUENCE [LARGE SCALE GENOMIC DNA]</scope>
    <source>
        <strain evidence="2 3">NIES-144</strain>
    </source>
</reference>
<feature type="compositionally biased region" description="Gly residues" evidence="1">
    <location>
        <begin position="50"/>
        <end position="59"/>
    </location>
</feature>
<dbReference type="EMBL" id="BLLF01002293">
    <property type="protein sequence ID" value="GFH23525.1"/>
    <property type="molecule type" value="Genomic_DNA"/>
</dbReference>
<protein>
    <submittedName>
        <fullName evidence="2">Uncharacterized protein</fullName>
    </submittedName>
</protein>
<proteinExistence type="predicted"/>
<evidence type="ECO:0000256" key="1">
    <source>
        <dbReference type="SAM" id="MobiDB-lite"/>
    </source>
</evidence>
<gene>
    <name evidence="2" type="ORF">HaLaN_21148</name>
</gene>
<feature type="region of interest" description="Disordered" evidence="1">
    <location>
        <begin position="1"/>
        <end position="59"/>
    </location>
</feature>
<evidence type="ECO:0000313" key="3">
    <source>
        <dbReference type="Proteomes" id="UP000485058"/>
    </source>
</evidence>
<accession>A0A699ZNL1</accession>
<dbReference type="AlphaFoldDB" id="A0A699ZNL1"/>
<keyword evidence="3" id="KW-1185">Reference proteome</keyword>
<dbReference type="Proteomes" id="UP000485058">
    <property type="component" value="Unassembled WGS sequence"/>
</dbReference>
<sequence length="59" mass="6022">MPPRAGGWPRPHAPLGPPGQVAGPGHQPLPQLPTHWGEQAAPPGAVQLEGPGGSGPRWQ</sequence>
<organism evidence="2 3">
    <name type="scientific">Haematococcus lacustris</name>
    <name type="common">Green alga</name>
    <name type="synonym">Haematococcus pluvialis</name>
    <dbReference type="NCBI Taxonomy" id="44745"/>
    <lineage>
        <taxon>Eukaryota</taxon>
        <taxon>Viridiplantae</taxon>
        <taxon>Chlorophyta</taxon>
        <taxon>core chlorophytes</taxon>
        <taxon>Chlorophyceae</taxon>
        <taxon>CS clade</taxon>
        <taxon>Chlamydomonadales</taxon>
        <taxon>Haematococcaceae</taxon>
        <taxon>Haematococcus</taxon>
    </lineage>
</organism>
<name>A0A699ZNL1_HAELA</name>